<dbReference type="Proteomes" id="UP001519535">
    <property type="component" value="Unassembled WGS sequence"/>
</dbReference>
<organism evidence="5 6">
    <name type="scientific">Mycolicibacter acidiphilus</name>
    <dbReference type="NCBI Taxonomy" id="2835306"/>
    <lineage>
        <taxon>Bacteria</taxon>
        <taxon>Bacillati</taxon>
        <taxon>Actinomycetota</taxon>
        <taxon>Actinomycetes</taxon>
        <taxon>Mycobacteriales</taxon>
        <taxon>Mycobacteriaceae</taxon>
        <taxon>Mycolicibacter</taxon>
    </lineage>
</organism>
<evidence type="ECO:0000259" key="4">
    <source>
        <dbReference type="Pfam" id="PF12849"/>
    </source>
</evidence>
<accession>A0ABS5RPP5</accession>
<dbReference type="SUPFAM" id="SSF53850">
    <property type="entry name" value="Periplasmic binding protein-like II"/>
    <property type="match status" value="1"/>
</dbReference>
<evidence type="ECO:0000256" key="3">
    <source>
        <dbReference type="SAM" id="SignalP"/>
    </source>
</evidence>
<gene>
    <name evidence="5" type="ORF">KIH27_15025</name>
</gene>
<dbReference type="PROSITE" id="PS51257">
    <property type="entry name" value="PROKAR_LIPOPROTEIN"/>
    <property type="match status" value="1"/>
</dbReference>
<evidence type="ECO:0000313" key="6">
    <source>
        <dbReference type="Proteomes" id="UP001519535"/>
    </source>
</evidence>
<protein>
    <submittedName>
        <fullName evidence="5">Extracellular solute-binding protein</fullName>
    </submittedName>
</protein>
<dbReference type="RefSeq" id="WP_214093766.1">
    <property type="nucleotide sequence ID" value="NZ_JAHCLR010000032.1"/>
</dbReference>
<feature type="region of interest" description="Disordered" evidence="2">
    <location>
        <begin position="26"/>
        <end position="46"/>
    </location>
</feature>
<keyword evidence="6" id="KW-1185">Reference proteome</keyword>
<dbReference type="Gene3D" id="3.40.190.10">
    <property type="entry name" value="Periplasmic binding protein-like II"/>
    <property type="match status" value="2"/>
</dbReference>
<evidence type="ECO:0000256" key="2">
    <source>
        <dbReference type="SAM" id="MobiDB-lite"/>
    </source>
</evidence>
<dbReference type="InterPro" id="IPR024370">
    <property type="entry name" value="PBP_domain"/>
</dbReference>
<dbReference type="Pfam" id="PF12849">
    <property type="entry name" value="PBP_like_2"/>
    <property type="match status" value="1"/>
</dbReference>
<sequence length="195" mass="19493">MEPRPQRRARAGTVLLTLAALTAAGCGSTGTENSSPPSASTSTSAGAAPVPATAAVSLAETGSTLLYSLFSEWGPAYQQQYPNVTISTADSGSGAGIAQVAAGAVDIGASDAYLSEGDVKEHPGLVNIALAISAQQVSYNLPGLTGDLKLNGTVLAGMYRGDIKTWNDPQVAALNPGVTLPATAVVPLHRSDGSG</sequence>
<keyword evidence="3" id="KW-0732">Signal</keyword>
<proteinExistence type="inferred from homology"/>
<feature type="signal peptide" evidence="3">
    <location>
        <begin position="1"/>
        <end position="24"/>
    </location>
</feature>
<comment type="caution">
    <text evidence="5">The sequence shown here is derived from an EMBL/GenBank/DDBJ whole genome shotgun (WGS) entry which is preliminary data.</text>
</comment>
<dbReference type="PANTHER" id="PTHR42996">
    <property type="entry name" value="PHOSPHATE-BINDING PROTEIN PSTS"/>
    <property type="match status" value="1"/>
</dbReference>
<dbReference type="PANTHER" id="PTHR42996:SF1">
    <property type="entry name" value="PHOSPHATE-BINDING PROTEIN PSTS"/>
    <property type="match status" value="1"/>
</dbReference>
<feature type="non-terminal residue" evidence="5">
    <location>
        <position position="195"/>
    </location>
</feature>
<evidence type="ECO:0000256" key="1">
    <source>
        <dbReference type="ARBA" id="ARBA00008725"/>
    </source>
</evidence>
<feature type="domain" description="PBP" evidence="4">
    <location>
        <begin position="52"/>
        <end position="195"/>
    </location>
</feature>
<comment type="similarity">
    <text evidence="1">Belongs to the PstS family.</text>
</comment>
<dbReference type="InterPro" id="IPR050962">
    <property type="entry name" value="Phosphate-bind_PstS"/>
</dbReference>
<reference evidence="5 6" key="1">
    <citation type="submission" date="2021-05" db="EMBL/GenBank/DDBJ databases">
        <title>Mycobacterium acidophilum sp. nov., an extremely acid-tolerant member of the genus Mycobacterium.</title>
        <authorList>
            <person name="Xia J."/>
        </authorList>
    </citation>
    <scope>NUCLEOTIDE SEQUENCE [LARGE SCALE GENOMIC DNA]</scope>
    <source>
        <strain evidence="5 6">M1</strain>
    </source>
</reference>
<feature type="chain" id="PRO_5046582969" evidence="3">
    <location>
        <begin position="25"/>
        <end position="195"/>
    </location>
</feature>
<name>A0ABS5RPP5_9MYCO</name>
<dbReference type="EMBL" id="JAHCLR010000032">
    <property type="protein sequence ID" value="MBS9534904.1"/>
    <property type="molecule type" value="Genomic_DNA"/>
</dbReference>
<evidence type="ECO:0000313" key="5">
    <source>
        <dbReference type="EMBL" id="MBS9534904.1"/>
    </source>
</evidence>